<protein>
    <submittedName>
        <fullName evidence="1">Sporulation stage 0, Spo0E-like regulatory phosphatase</fullName>
    </submittedName>
</protein>
<dbReference type="GO" id="GO:0043937">
    <property type="term" value="P:regulation of sporulation"/>
    <property type="evidence" value="ECO:0007669"/>
    <property type="project" value="InterPro"/>
</dbReference>
<dbReference type="GO" id="GO:0046983">
    <property type="term" value="F:protein dimerization activity"/>
    <property type="evidence" value="ECO:0007669"/>
    <property type="project" value="InterPro"/>
</dbReference>
<dbReference type="OrthoDB" id="2105092at2"/>
<dbReference type="Proteomes" id="UP000036923">
    <property type="component" value="Unassembled WGS sequence"/>
</dbReference>
<name>A0A0L6JMK5_9FIRM</name>
<dbReference type="Gene3D" id="4.10.280.10">
    <property type="entry name" value="Helix-loop-helix DNA-binding domain"/>
    <property type="match status" value="1"/>
</dbReference>
<evidence type="ECO:0000313" key="1">
    <source>
        <dbReference type="EMBL" id="KNY26995.1"/>
    </source>
</evidence>
<accession>A0A0L6JMK5</accession>
<gene>
    <name evidence="1" type="ORF">Bccel_2260</name>
</gene>
<comment type="caution">
    <text evidence="1">The sequence shown here is derived from an EMBL/GenBank/DDBJ whole genome shotgun (WGS) entry which is preliminary data.</text>
</comment>
<keyword evidence="2" id="KW-1185">Reference proteome</keyword>
<dbReference type="InterPro" id="IPR018540">
    <property type="entry name" value="Spo0E-like"/>
</dbReference>
<dbReference type="EMBL" id="LGTC01000001">
    <property type="protein sequence ID" value="KNY26995.1"/>
    <property type="molecule type" value="Genomic_DNA"/>
</dbReference>
<evidence type="ECO:0000313" key="2">
    <source>
        <dbReference type="Proteomes" id="UP000036923"/>
    </source>
</evidence>
<dbReference type="SUPFAM" id="SSF140500">
    <property type="entry name" value="BAS1536-like"/>
    <property type="match status" value="1"/>
</dbReference>
<dbReference type="Pfam" id="PF09388">
    <property type="entry name" value="SpoOE-like"/>
    <property type="match status" value="1"/>
</dbReference>
<dbReference type="InterPro" id="IPR037208">
    <property type="entry name" value="Spo0E-like_sf"/>
</dbReference>
<reference evidence="2" key="1">
    <citation type="submission" date="2015-07" db="EMBL/GenBank/DDBJ databases">
        <title>Near-Complete Genome Sequence of the Cellulolytic Bacterium Bacteroides (Pseudobacteroides) cellulosolvens ATCC 35603.</title>
        <authorList>
            <person name="Dassa B."/>
            <person name="Utturkar S.M."/>
            <person name="Klingeman D.M."/>
            <person name="Hurt R.A."/>
            <person name="Keller M."/>
            <person name="Xu J."/>
            <person name="Reddy Y.H.K."/>
            <person name="Borovok I."/>
            <person name="Grinberg I.R."/>
            <person name="Lamed R."/>
            <person name="Zhivin O."/>
            <person name="Bayer E.A."/>
            <person name="Brown S.D."/>
        </authorList>
    </citation>
    <scope>NUCLEOTIDE SEQUENCE [LARGE SCALE GENOMIC DNA]</scope>
    <source>
        <strain evidence="2">DSM 2933</strain>
    </source>
</reference>
<dbReference type="InterPro" id="IPR036638">
    <property type="entry name" value="HLH_DNA-bd_sf"/>
</dbReference>
<organism evidence="1 2">
    <name type="scientific">Pseudobacteroides cellulosolvens ATCC 35603 = DSM 2933</name>
    <dbReference type="NCBI Taxonomy" id="398512"/>
    <lineage>
        <taxon>Bacteria</taxon>
        <taxon>Bacillati</taxon>
        <taxon>Bacillota</taxon>
        <taxon>Clostridia</taxon>
        <taxon>Eubacteriales</taxon>
        <taxon>Oscillospiraceae</taxon>
        <taxon>Pseudobacteroides</taxon>
    </lineage>
</organism>
<dbReference type="AlphaFoldDB" id="A0A0L6JMK5"/>
<sequence>MLEQLEELRNKLYEVMDTGNTEDILRISQELDDLILFYTKNNFKNINVKAITNA</sequence>
<proteinExistence type="predicted"/>
<dbReference type="RefSeq" id="WP_081927412.1">
    <property type="nucleotide sequence ID" value="NZ_KN050765.1"/>
</dbReference>